<dbReference type="Proteomes" id="UP000009168">
    <property type="component" value="Unassembled WGS sequence"/>
</dbReference>
<feature type="compositionally biased region" description="Polar residues" evidence="2">
    <location>
        <begin position="681"/>
        <end position="699"/>
    </location>
</feature>
<feature type="compositionally biased region" description="Low complexity" evidence="2">
    <location>
        <begin position="404"/>
        <end position="421"/>
    </location>
</feature>
<proteinExistence type="predicted"/>
<keyword evidence="4" id="KW-1185">Reference proteome</keyword>
<feature type="region of interest" description="Disordered" evidence="2">
    <location>
        <begin position="398"/>
        <end position="421"/>
    </location>
</feature>
<evidence type="ECO:0000256" key="1">
    <source>
        <dbReference type="SAM" id="Coils"/>
    </source>
</evidence>
<dbReference type="RefSeq" id="XP_001023978.3">
    <property type="nucleotide sequence ID" value="XM_001023978.3"/>
</dbReference>
<gene>
    <name evidence="3" type="ORF">TTHERM_00474960</name>
</gene>
<evidence type="ECO:0000256" key="2">
    <source>
        <dbReference type="SAM" id="MobiDB-lite"/>
    </source>
</evidence>
<dbReference type="KEGG" id="tet:TTHERM_00474960"/>
<organism evidence="3 4">
    <name type="scientific">Tetrahymena thermophila (strain SB210)</name>
    <dbReference type="NCBI Taxonomy" id="312017"/>
    <lineage>
        <taxon>Eukaryota</taxon>
        <taxon>Sar</taxon>
        <taxon>Alveolata</taxon>
        <taxon>Ciliophora</taxon>
        <taxon>Intramacronucleata</taxon>
        <taxon>Oligohymenophorea</taxon>
        <taxon>Hymenostomatida</taxon>
        <taxon>Tetrahymenina</taxon>
        <taxon>Tetrahymenidae</taxon>
        <taxon>Tetrahymena</taxon>
    </lineage>
</organism>
<dbReference type="InParanoid" id="I7MM05"/>
<feature type="coiled-coil region" evidence="1">
    <location>
        <begin position="210"/>
        <end position="273"/>
    </location>
</feature>
<name>I7MM05_TETTS</name>
<dbReference type="AlphaFoldDB" id="I7MM05"/>
<protein>
    <submittedName>
        <fullName evidence="3">Amine-terminal domain enolase</fullName>
    </submittedName>
</protein>
<feature type="region of interest" description="Disordered" evidence="2">
    <location>
        <begin position="676"/>
        <end position="699"/>
    </location>
</feature>
<evidence type="ECO:0000313" key="3">
    <source>
        <dbReference type="EMBL" id="EAS03733.3"/>
    </source>
</evidence>
<evidence type="ECO:0000313" key="4">
    <source>
        <dbReference type="Proteomes" id="UP000009168"/>
    </source>
</evidence>
<feature type="compositionally biased region" description="Polar residues" evidence="2">
    <location>
        <begin position="481"/>
        <end position="505"/>
    </location>
</feature>
<dbReference type="eggNOG" id="KOG2670">
    <property type="taxonomic scope" value="Eukaryota"/>
</dbReference>
<dbReference type="EMBL" id="GG662472">
    <property type="protein sequence ID" value="EAS03733.3"/>
    <property type="molecule type" value="Genomic_DNA"/>
</dbReference>
<dbReference type="GeneID" id="7829492"/>
<reference evidence="4" key="1">
    <citation type="journal article" date="2006" name="PLoS Biol.">
        <title>Macronuclear genome sequence of the ciliate Tetrahymena thermophila, a model eukaryote.</title>
        <authorList>
            <person name="Eisen J.A."/>
            <person name="Coyne R.S."/>
            <person name="Wu M."/>
            <person name="Wu D."/>
            <person name="Thiagarajan M."/>
            <person name="Wortman J.R."/>
            <person name="Badger J.H."/>
            <person name="Ren Q."/>
            <person name="Amedeo P."/>
            <person name="Jones K.M."/>
            <person name="Tallon L.J."/>
            <person name="Delcher A.L."/>
            <person name="Salzberg S.L."/>
            <person name="Silva J.C."/>
            <person name="Haas B.J."/>
            <person name="Majoros W.H."/>
            <person name="Farzad M."/>
            <person name="Carlton J.M."/>
            <person name="Smith R.K. Jr."/>
            <person name="Garg J."/>
            <person name="Pearlman R.E."/>
            <person name="Karrer K.M."/>
            <person name="Sun L."/>
            <person name="Manning G."/>
            <person name="Elde N.C."/>
            <person name="Turkewitz A.P."/>
            <person name="Asai D.J."/>
            <person name="Wilkes D.E."/>
            <person name="Wang Y."/>
            <person name="Cai H."/>
            <person name="Collins K."/>
            <person name="Stewart B.A."/>
            <person name="Lee S.R."/>
            <person name="Wilamowska K."/>
            <person name="Weinberg Z."/>
            <person name="Ruzzo W.L."/>
            <person name="Wloga D."/>
            <person name="Gaertig J."/>
            <person name="Frankel J."/>
            <person name="Tsao C.-C."/>
            <person name="Gorovsky M.A."/>
            <person name="Keeling P.J."/>
            <person name="Waller R.F."/>
            <person name="Patron N.J."/>
            <person name="Cherry J.M."/>
            <person name="Stover N.A."/>
            <person name="Krieger C.J."/>
            <person name="del Toro C."/>
            <person name="Ryder H.F."/>
            <person name="Williamson S.C."/>
            <person name="Barbeau R.A."/>
            <person name="Hamilton E.P."/>
            <person name="Orias E."/>
        </authorList>
    </citation>
    <scope>NUCLEOTIDE SEQUENCE [LARGE SCALE GENOMIC DNA]</scope>
    <source>
        <strain evidence="4">SB210</strain>
    </source>
</reference>
<accession>I7MM05</accession>
<keyword evidence="1" id="KW-0175">Coiled coil</keyword>
<feature type="region of interest" description="Disordered" evidence="2">
    <location>
        <begin position="481"/>
        <end position="515"/>
    </location>
</feature>
<sequence>MGDEVKNNRYSDLQWDDDDIPLNVNKNTLKQLGEALQYKQDINYKIVSEELKQFMDESPRIIQRCDSKQQKDLLKLGKCNNDSTQKTNKIDSSMAKYIDNNIIATPNQRLLKLQILKKNNTNDNYFRDQFTDRAFDHSEKKIRGSNSSRSTLINIMNKQNSFLEKTKILNNQINGSNSEFQKDIQAMIEEEKQNDKLKERQSYISQTEHMIGARERSQQHNQLLKNKQEEQAANAEKQAMQAEAAFEFKKKMNQVLNQKNKEFIRQFTKMKNENKSKQSEIYQKILDFYQQKNKIDPNEIQLYQDIYNSHQKAAREFIQQIRNNSQPNRQDQNLKQYQVMNNFIKSKSARVCLSAQSQRKIESQQQISQKSGKLEGRKRINTQVTPFEYQDSKYLNLSQHEQEASQINQSQQQHSQKGHSYSVQNMKSLLQNSQQNIYVENSLYEQDLIMKQNNNHYDSFINQKLNRKILSTLRMQKEQNSLQPQKNSIGNASYTQPFQLPTSNESRTKGKQDCETQTTLPYKVRSKTRSPVKINRNTVVDQYQIMAKPIVMISHNRSNSNSPIELKSILKEQDKCETVEIDSPSNQKIDKIKQIQFRQQRQKANSKHISSSHSFLANMFQNQKKLAEQQMQFKHPELQNFPQTNNQLKCQFAQQNNTQPHIKNKQGSLILNKDQEKGENTSDNENNVKSSPTSARNNQFRPDILSFNLFQQIQQNQHNQKQNHQKNLQKQQEHSQFNDLVGINSNLIKQNYSLQNNKVGLSLKNKFQNKNTNISSLSSKLFTQIKERIFMS</sequence>